<evidence type="ECO:0000313" key="3">
    <source>
        <dbReference type="EMBL" id="MET3655553.1"/>
    </source>
</evidence>
<organism evidence="3 4">
    <name type="scientific">Sporosarcina psychrophila</name>
    <name type="common">Bacillus psychrophilus</name>
    <dbReference type="NCBI Taxonomy" id="1476"/>
    <lineage>
        <taxon>Bacteria</taxon>
        <taxon>Bacillati</taxon>
        <taxon>Bacillota</taxon>
        <taxon>Bacilli</taxon>
        <taxon>Bacillales</taxon>
        <taxon>Caryophanaceae</taxon>
        <taxon>Sporosarcina</taxon>
    </lineage>
</organism>
<dbReference type="Pfam" id="PF00535">
    <property type="entry name" value="Glycos_transf_2"/>
    <property type="match status" value="1"/>
</dbReference>
<reference evidence="3 4" key="1">
    <citation type="submission" date="2024-06" db="EMBL/GenBank/DDBJ databases">
        <title>Sorghum-associated microbial communities from plants grown in Nebraska, USA.</title>
        <authorList>
            <person name="Schachtman D."/>
        </authorList>
    </citation>
    <scope>NUCLEOTIDE SEQUENCE [LARGE SCALE GENOMIC DNA]</scope>
    <source>
        <strain evidence="3 4">1288</strain>
    </source>
</reference>
<dbReference type="InterPro" id="IPR029044">
    <property type="entry name" value="Nucleotide-diphossugar_trans"/>
</dbReference>
<evidence type="ECO:0000259" key="2">
    <source>
        <dbReference type="Pfam" id="PF00535"/>
    </source>
</evidence>
<dbReference type="RefSeq" id="WP_354312132.1">
    <property type="nucleotide sequence ID" value="NZ_JBEPME010000001.1"/>
</dbReference>
<accession>A0ABV2K677</accession>
<feature type="domain" description="Glycosyltransferase 2-like" evidence="2">
    <location>
        <begin position="13"/>
        <end position="137"/>
    </location>
</feature>
<dbReference type="Proteomes" id="UP001549104">
    <property type="component" value="Unassembled WGS sequence"/>
</dbReference>
<dbReference type="SUPFAM" id="SSF53448">
    <property type="entry name" value="Nucleotide-diphospho-sugar transferases"/>
    <property type="match status" value="1"/>
</dbReference>
<dbReference type="InterPro" id="IPR001173">
    <property type="entry name" value="Glyco_trans_2-like"/>
</dbReference>
<gene>
    <name evidence="3" type="ORF">ABIC55_000637</name>
</gene>
<dbReference type="CDD" id="cd00761">
    <property type="entry name" value="Glyco_tranf_GTA_type"/>
    <property type="match status" value="1"/>
</dbReference>
<dbReference type="PANTHER" id="PTHR22916">
    <property type="entry name" value="GLYCOSYLTRANSFERASE"/>
    <property type="match status" value="1"/>
</dbReference>
<evidence type="ECO:0000313" key="4">
    <source>
        <dbReference type="Proteomes" id="UP001549104"/>
    </source>
</evidence>
<name>A0ABV2K677_SPOPS</name>
<evidence type="ECO:0000256" key="1">
    <source>
        <dbReference type="ARBA" id="ARBA00006739"/>
    </source>
</evidence>
<dbReference type="EMBL" id="JBEPME010000001">
    <property type="protein sequence ID" value="MET3655553.1"/>
    <property type="molecule type" value="Genomic_DNA"/>
</dbReference>
<comment type="similarity">
    <text evidence="1">Belongs to the glycosyltransferase 2 family.</text>
</comment>
<protein>
    <submittedName>
        <fullName evidence="3">Glycosyltransferase involved in cell wall biosynthesis</fullName>
    </submittedName>
</protein>
<sequence length="263" mass="30261">MMNAQEDNIPLVSIITPSYNSLTFIRETIESVQAQSYPHWEMIIVDDKSKDDSVHVIKQYVKNDQRIKLISLTQNSGAARARNAAIKMATGNYLAFLDSDDLWLPTKLEEQVAFMQKGNLTFSFTSYSLINEDGNHMDIEVKAPKVVDYKYLIGNTIIGCLTVMLDRQQIKQIEMPDIQPEDTALWLLLLRQGHKAYGLQKVLSRYRIVCNSASRNKFKAAYRYWKLLRSQEKLNLVKSNFYFGKYAYHAYNKNKVSLPNGGK</sequence>
<keyword evidence="4" id="KW-1185">Reference proteome</keyword>
<dbReference type="Gene3D" id="3.90.550.10">
    <property type="entry name" value="Spore Coat Polysaccharide Biosynthesis Protein SpsA, Chain A"/>
    <property type="match status" value="1"/>
</dbReference>
<proteinExistence type="inferred from homology"/>
<dbReference type="PANTHER" id="PTHR22916:SF3">
    <property type="entry name" value="UDP-GLCNAC:BETAGAL BETA-1,3-N-ACETYLGLUCOSAMINYLTRANSFERASE-LIKE PROTEIN 1"/>
    <property type="match status" value="1"/>
</dbReference>
<comment type="caution">
    <text evidence="3">The sequence shown here is derived from an EMBL/GenBank/DDBJ whole genome shotgun (WGS) entry which is preliminary data.</text>
</comment>